<dbReference type="GeneID" id="95989493"/>
<sequence>MPADTAARWAHLRPQRADLLATPTAPRSAITSGLVFTPLPLTAPTLTVRVYDVGAGAGTHRDVRTSIPAAGVRALAASRADGLLAVLEAVGGSEVAVRVHLLDLAGAAHPAAAAPVLEARVRVPDAEGLEYTLHHAQGAVQAHISASETGLASPLWAWRPGLLSTPGLAAGGFDAAGVYRPTPAAVRPLSATSFVATFQPAHDGTGEGYAAACADELELVIDAVAVLSLHVPERPGWLSYPDLNAQQQLRVTLFDDQPDFRLAPHVSGGMLVLEGNMGVTHHVGVLPLASIPSQHEPATLDDVPGVEWVSLPGCAGAAGVSAPRVAVCCSDEAGHTLYVGDYGPGAGADAAPPPPVPLVLGALPGFKVGPSAQGLVPLPDNGDPLRAYASRYSCRSAWVRAHIDWGADDVDVDWVELDDAAVYLGTTLGIVVLSF</sequence>
<accession>A0ABR3PR19</accession>
<proteinExistence type="predicted"/>
<keyword evidence="2" id="KW-1185">Reference proteome</keyword>
<evidence type="ECO:0000313" key="2">
    <source>
        <dbReference type="Proteomes" id="UP001565368"/>
    </source>
</evidence>
<evidence type="ECO:0000313" key="1">
    <source>
        <dbReference type="EMBL" id="KAL1404840.1"/>
    </source>
</evidence>
<gene>
    <name evidence="1" type="ORF">Q8F55_008450</name>
</gene>
<reference evidence="1 2" key="1">
    <citation type="submission" date="2023-08" db="EMBL/GenBank/DDBJ databases">
        <title>Annotated Genome Sequence of Vanrija albida AlHP1.</title>
        <authorList>
            <person name="Herzog R."/>
        </authorList>
    </citation>
    <scope>NUCLEOTIDE SEQUENCE [LARGE SCALE GENOMIC DNA]</scope>
    <source>
        <strain evidence="1 2">AlHP1</strain>
    </source>
</reference>
<dbReference type="EMBL" id="JBBXJM010000007">
    <property type="protein sequence ID" value="KAL1404840.1"/>
    <property type="molecule type" value="Genomic_DNA"/>
</dbReference>
<protein>
    <recommendedName>
        <fullName evidence="3">Cleavage/polyadenylation specificity factor A subunit N-terminal domain-containing protein</fullName>
    </recommendedName>
</protein>
<dbReference type="Proteomes" id="UP001565368">
    <property type="component" value="Unassembled WGS sequence"/>
</dbReference>
<name>A0ABR3PR19_9TREE</name>
<comment type="caution">
    <text evidence="1">The sequence shown here is derived from an EMBL/GenBank/DDBJ whole genome shotgun (WGS) entry which is preliminary data.</text>
</comment>
<organism evidence="1 2">
    <name type="scientific">Vanrija albida</name>
    <dbReference type="NCBI Taxonomy" id="181172"/>
    <lineage>
        <taxon>Eukaryota</taxon>
        <taxon>Fungi</taxon>
        <taxon>Dikarya</taxon>
        <taxon>Basidiomycota</taxon>
        <taxon>Agaricomycotina</taxon>
        <taxon>Tremellomycetes</taxon>
        <taxon>Trichosporonales</taxon>
        <taxon>Trichosporonaceae</taxon>
        <taxon>Vanrija</taxon>
    </lineage>
</organism>
<dbReference type="RefSeq" id="XP_069204784.1">
    <property type="nucleotide sequence ID" value="XM_069356847.1"/>
</dbReference>
<evidence type="ECO:0008006" key="3">
    <source>
        <dbReference type="Google" id="ProtNLM"/>
    </source>
</evidence>